<dbReference type="EMBL" id="JABFTP020000001">
    <property type="protein sequence ID" value="KAL3267502.1"/>
    <property type="molecule type" value="Genomic_DNA"/>
</dbReference>
<sequence length="104" mass="12056">VLLWKATRRLKRPTVRVPTIKITRNEWIRCNKQKAELLEHHLSNVFHPNDIQSFIDVIPIYQPEILIKAGSPLEISKKIDNNLNPKKASGIIMIPYIYSMPVSD</sequence>
<gene>
    <name evidence="1" type="ORF">HHI36_011625</name>
</gene>
<evidence type="ECO:0000313" key="1">
    <source>
        <dbReference type="EMBL" id="KAL3267502.1"/>
    </source>
</evidence>
<dbReference type="AlphaFoldDB" id="A0ABD2MM90"/>
<name>A0ABD2MM90_9CUCU</name>
<proteinExistence type="predicted"/>
<comment type="caution">
    <text evidence="1">The sequence shown here is derived from an EMBL/GenBank/DDBJ whole genome shotgun (WGS) entry which is preliminary data.</text>
</comment>
<evidence type="ECO:0000313" key="2">
    <source>
        <dbReference type="Proteomes" id="UP001516400"/>
    </source>
</evidence>
<accession>A0ABD2MM90</accession>
<feature type="non-terminal residue" evidence="1">
    <location>
        <position position="1"/>
    </location>
</feature>
<dbReference type="Proteomes" id="UP001516400">
    <property type="component" value="Unassembled WGS sequence"/>
</dbReference>
<protein>
    <submittedName>
        <fullName evidence="1">Uncharacterized protein</fullName>
    </submittedName>
</protein>
<keyword evidence="2" id="KW-1185">Reference proteome</keyword>
<reference evidence="1 2" key="1">
    <citation type="journal article" date="2021" name="BMC Biol.">
        <title>Horizontally acquired antibacterial genes associated with adaptive radiation of ladybird beetles.</title>
        <authorList>
            <person name="Li H.S."/>
            <person name="Tang X.F."/>
            <person name="Huang Y.H."/>
            <person name="Xu Z.Y."/>
            <person name="Chen M.L."/>
            <person name="Du X.Y."/>
            <person name="Qiu B.Y."/>
            <person name="Chen P.T."/>
            <person name="Zhang W."/>
            <person name="Slipinski A."/>
            <person name="Escalona H.E."/>
            <person name="Waterhouse R.M."/>
            <person name="Zwick A."/>
            <person name="Pang H."/>
        </authorList>
    </citation>
    <scope>NUCLEOTIDE SEQUENCE [LARGE SCALE GENOMIC DNA]</scope>
    <source>
        <strain evidence="1">SYSU2018</strain>
    </source>
</reference>
<organism evidence="1 2">
    <name type="scientific">Cryptolaemus montrouzieri</name>
    <dbReference type="NCBI Taxonomy" id="559131"/>
    <lineage>
        <taxon>Eukaryota</taxon>
        <taxon>Metazoa</taxon>
        <taxon>Ecdysozoa</taxon>
        <taxon>Arthropoda</taxon>
        <taxon>Hexapoda</taxon>
        <taxon>Insecta</taxon>
        <taxon>Pterygota</taxon>
        <taxon>Neoptera</taxon>
        <taxon>Endopterygota</taxon>
        <taxon>Coleoptera</taxon>
        <taxon>Polyphaga</taxon>
        <taxon>Cucujiformia</taxon>
        <taxon>Coccinelloidea</taxon>
        <taxon>Coccinellidae</taxon>
        <taxon>Scymninae</taxon>
        <taxon>Scymnini</taxon>
        <taxon>Cryptolaemus</taxon>
    </lineage>
</organism>